<proteinExistence type="predicted"/>
<name>A0AAV9EJT8_ACOCL</name>
<protein>
    <submittedName>
        <fullName evidence="2">Uncharacterized protein</fullName>
    </submittedName>
</protein>
<evidence type="ECO:0000313" key="2">
    <source>
        <dbReference type="EMBL" id="KAK1314015.1"/>
    </source>
</evidence>
<comment type="caution">
    <text evidence="2">The sequence shown here is derived from an EMBL/GenBank/DDBJ whole genome shotgun (WGS) entry which is preliminary data.</text>
</comment>
<dbReference type="Proteomes" id="UP001180020">
    <property type="component" value="Unassembled WGS sequence"/>
</dbReference>
<dbReference type="EMBL" id="JAUJYO010000006">
    <property type="protein sequence ID" value="KAK1314015.1"/>
    <property type="molecule type" value="Genomic_DNA"/>
</dbReference>
<reference evidence="2" key="2">
    <citation type="submission" date="2023-06" db="EMBL/GenBank/DDBJ databases">
        <authorList>
            <person name="Ma L."/>
            <person name="Liu K.-W."/>
            <person name="Li Z."/>
            <person name="Hsiao Y.-Y."/>
            <person name="Qi Y."/>
            <person name="Fu T."/>
            <person name="Tang G."/>
            <person name="Zhang D."/>
            <person name="Sun W.-H."/>
            <person name="Liu D.-K."/>
            <person name="Li Y."/>
            <person name="Chen G.-Z."/>
            <person name="Liu X.-D."/>
            <person name="Liao X.-Y."/>
            <person name="Jiang Y.-T."/>
            <person name="Yu X."/>
            <person name="Hao Y."/>
            <person name="Huang J."/>
            <person name="Zhao X.-W."/>
            <person name="Ke S."/>
            <person name="Chen Y.-Y."/>
            <person name="Wu W.-L."/>
            <person name="Hsu J.-L."/>
            <person name="Lin Y.-F."/>
            <person name="Huang M.-D."/>
            <person name="Li C.-Y."/>
            <person name="Huang L."/>
            <person name="Wang Z.-W."/>
            <person name="Zhao X."/>
            <person name="Zhong W.-Y."/>
            <person name="Peng D.-H."/>
            <person name="Ahmad S."/>
            <person name="Lan S."/>
            <person name="Zhang J.-S."/>
            <person name="Tsai W.-C."/>
            <person name="Van De Peer Y."/>
            <person name="Liu Z.-J."/>
        </authorList>
    </citation>
    <scope>NUCLEOTIDE SEQUENCE</scope>
    <source>
        <strain evidence="2">CP</strain>
        <tissue evidence="2">Leaves</tissue>
    </source>
</reference>
<reference evidence="2" key="1">
    <citation type="journal article" date="2023" name="Nat. Commun.">
        <title>Diploid and tetraploid genomes of Acorus and the evolution of monocots.</title>
        <authorList>
            <person name="Ma L."/>
            <person name="Liu K.W."/>
            <person name="Li Z."/>
            <person name="Hsiao Y.Y."/>
            <person name="Qi Y."/>
            <person name="Fu T."/>
            <person name="Tang G.D."/>
            <person name="Zhang D."/>
            <person name="Sun W.H."/>
            <person name="Liu D.K."/>
            <person name="Li Y."/>
            <person name="Chen G.Z."/>
            <person name="Liu X.D."/>
            <person name="Liao X.Y."/>
            <person name="Jiang Y.T."/>
            <person name="Yu X."/>
            <person name="Hao Y."/>
            <person name="Huang J."/>
            <person name="Zhao X.W."/>
            <person name="Ke S."/>
            <person name="Chen Y.Y."/>
            <person name="Wu W.L."/>
            <person name="Hsu J.L."/>
            <person name="Lin Y.F."/>
            <person name="Huang M.D."/>
            <person name="Li C.Y."/>
            <person name="Huang L."/>
            <person name="Wang Z.W."/>
            <person name="Zhao X."/>
            <person name="Zhong W.Y."/>
            <person name="Peng D.H."/>
            <person name="Ahmad S."/>
            <person name="Lan S."/>
            <person name="Zhang J.S."/>
            <person name="Tsai W.C."/>
            <person name="Van de Peer Y."/>
            <person name="Liu Z.J."/>
        </authorList>
    </citation>
    <scope>NUCLEOTIDE SEQUENCE</scope>
    <source>
        <strain evidence="2">CP</strain>
    </source>
</reference>
<evidence type="ECO:0000313" key="3">
    <source>
        <dbReference type="Proteomes" id="UP001180020"/>
    </source>
</evidence>
<organism evidence="2 3">
    <name type="scientific">Acorus calamus</name>
    <name type="common">Sweet flag</name>
    <dbReference type="NCBI Taxonomy" id="4465"/>
    <lineage>
        <taxon>Eukaryota</taxon>
        <taxon>Viridiplantae</taxon>
        <taxon>Streptophyta</taxon>
        <taxon>Embryophyta</taxon>
        <taxon>Tracheophyta</taxon>
        <taxon>Spermatophyta</taxon>
        <taxon>Magnoliopsida</taxon>
        <taxon>Liliopsida</taxon>
        <taxon>Acoraceae</taxon>
        <taxon>Acorus</taxon>
    </lineage>
</organism>
<feature type="region of interest" description="Disordered" evidence="1">
    <location>
        <begin position="154"/>
        <end position="177"/>
    </location>
</feature>
<sequence length="177" mass="20150">MNESVTHLRVKHHDVVCTTDGVGEEEGPCVPDIQLAMWVRFRVVRLKEVHGAQACEVQIVEGIANLIPTGCMKPGLAISTRPNESTDMLFNEVHKLSWEMESRGPVITKDKEIVTYHFILVVCDGSCQDKEGTLYERVCHQKVEAQVLDRKKNEEEYQEKFGSEPPAHYRTIDSKRD</sequence>
<accession>A0AAV9EJT8</accession>
<keyword evidence="3" id="KW-1185">Reference proteome</keyword>
<dbReference type="AlphaFoldDB" id="A0AAV9EJT8"/>
<evidence type="ECO:0000256" key="1">
    <source>
        <dbReference type="SAM" id="MobiDB-lite"/>
    </source>
</evidence>
<gene>
    <name evidence="2" type="ORF">QJS10_CPA06g00600</name>
</gene>